<proteinExistence type="predicted"/>
<dbReference type="KEGG" id="dmm:dnm_094980"/>
<dbReference type="RefSeq" id="WP_207680358.1">
    <property type="nucleotide sequence ID" value="NZ_CP061800.1"/>
</dbReference>
<evidence type="ECO:0000313" key="1">
    <source>
        <dbReference type="EMBL" id="QTA93397.1"/>
    </source>
</evidence>
<dbReference type="Proteomes" id="UP000663722">
    <property type="component" value="Chromosome"/>
</dbReference>
<accession>A0A975BXX8</accession>
<sequence>MLQTITPEICSKLGKIGFDEDEINTIRMIHELKTRTYQINIKKLINQAAFESLSEGIAETFEKNRWSEDDFFEIVERHREKKRKK</sequence>
<reference evidence="1" key="1">
    <citation type="journal article" date="2021" name="Microb. Physiol.">
        <title>Proteogenomic Insights into the Physiology of Marine, Sulfate-Reducing, Filamentous Desulfonema limicola and Desulfonema magnum.</title>
        <authorList>
            <person name="Schnaars V."/>
            <person name="Wohlbrand L."/>
            <person name="Scheve S."/>
            <person name="Hinrichs C."/>
            <person name="Reinhardt R."/>
            <person name="Rabus R."/>
        </authorList>
    </citation>
    <scope>NUCLEOTIDE SEQUENCE</scope>
    <source>
        <strain evidence="1">4be13</strain>
    </source>
</reference>
<dbReference type="AlphaFoldDB" id="A0A975BXX8"/>
<protein>
    <submittedName>
        <fullName evidence="1">Uncharacterized protein</fullName>
    </submittedName>
</protein>
<evidence type="ECO:0000313" key="2">
    <source>
        <dbReference type="Proteomes" id="UP000663722"/>
    </source>
</evidence>
<dbReference type="EMBL" id="CP061800">
    <property type="protein sequence ID" value="QTA93397.1"/>
    <property type="molecule type" value="Genomic_DNA"/>
</dbReference>
<organism evidence="1 2">
    <name type="scientific">Desulfonema magnum</name>
    <dbReference type="NCBI Taxonomy" id="45655"/>
    <lineage>
        <taxon>Bacteria</taxon>
        <taxon>Pseudomonadati</taxon>
        <taxon>Thermodesulfobacteriota</taxon>
        <taxon>Desulfobacteria</taxon>
        <taxon>Desulfobacterales</taxon>
        <taxon>Desulfococcaceae</taxon>
        <taxon>Desulfonema</taxon>
    </lineage>
</organism>
<keyword evidence="2" id="KW-1185">Reference proteome</keyword>
<gene>
    <name evidence="1" type="ORF">dnm_094980</name>
</gene>
<name>A0A975BXX8_9BACT</name>